<dbReference type="CDD" id="cd17917">
    <property type="entry name" value="DEXHc_RHA-like"/>
    <property type="match status" value="1"/>
</dbReference>
<dbReference type="FunFam" id="1.20.120.1080:FF:000002">
    <property type="entry name" value="Putative ATP-dependent RNA helicase DHX36"/>
    <property type="match status" value="1"/>
</dbReference>
<dbReference type="Pfam" id="PF00271">
    <property type="entry name" value="Helicase_C"/>
    <property type="match status" value="1"/>
</dbReference>
<dbReference type="PROSITE" id="PS51192">
    <property type="entry name" value="HELICASE_ATP_BIND_1"/>
    <property type="match status" value="1"/>
</dbReference>
<feature type="domain" description="Helicase C-terminal" evidence="10">
    <location>
        <begin position="858"/>
        <end position="1035"/>
    </location>
</feature>
<protein>
    <recommendedName>
        <fullName evidence="1">RNA helicase</fullName>
        <ecNumber evidence="1">3.6.4.13</ecNumber>
    </recommendedName>
</protein>
<feature type="region of interest" description="Disordered" evidence="8">
    <location>
        <begin position="29"/>
        <end position="53"/>
    </location>
</feature>
<dbReference type="Gene3D" id="1.20.120.1080">
    <property type="match status" value="1"/>
</dbReference>
<dbReference type="InterPro" id="IPR011545">
    <property type="entry name" value="DEAD/DEAH_box_helicase_dom"/>
</dbReference>
<keyword evidence="12" id="KW-1185">Reference proteome</keyword>
<keyword evidence="5" id="KW-0067">ATP-binding</keyword>
<dbReference type="InterPro" id="IPR048333">
    <property type="entry name" value="HA2_WH"/>
</dbReference>
<feature type="compositionally biased region" description="Polar residues" evidence="8">
    <location>
        <begin position="42"/>
        <end position="52"/>
    </location>
</feature>
<dbReference type="SMART" id="SM00847">
    <property type="entry name" value="HA2"/>
    <property type="match status" value="1"/>
</dbReference>
<dbReference type="SUPFAM" id="SSF52540">
    <property type="entry name" value="P-loop containing nucleoside triphosphate hydrolases"/>
    <property type="match status" value="1"/>
</dbReference>
<evidence type="ECO:0000256" key="1">
    <source>
        <dbReference type="ARBA" id="ARBA00012552"/>
    </source>
</evidence>
<dbReference type="PANTHER" id="PTHR18934">
    <property type="entry name" value="ATP-DEPENDENT RNA HELICASE"/>
    <property type="match status" value="1"/>
</dbReference>
<dbReference type="GO" id="GO:0016787">
    <property type="term" value="F:hydrolase activity"/>
    <property type="evidence" value="ECO:0007669"/>
    <property type="project" value="UniProtKB-KW"/>
</dbReference>
<sequence length="1390" mass="154557">KNNSSSSAGGPKLQLSAENEQRLRRLLLNNSSDAATVRPTFEESQSSSLSKAQKTKKLKSIYENLSGKGFSDDQIERALSSLKDGATFEVALDWLCLNLSRTELPVKFRDGLSMHSGGSIGVVSTAQENWNPPADTTTRSDDEVHKFSVITRGRCDDNSLALHEPSQADWIRQYMEKEEEIETENWEDMLSDEDSCKKEPRSYDTIIEEYQSARLEAFVAKEKKDKKSQEAASNKIRLLKQEIFDLGELNMFMSDIAKMEAPCSVYNKEGNSNIEAMADSLFDKVGMENCSRDEATVQNIPFNEVEPLQEESEDIELCNIFMEGDSSNAALTAEVVMKQNKARTRGLPTSKDLEKLEGIWKKVLCDLTTDIVLLASAHHAHGYFLGDPPRIPKAVLHQLCQRSGWDPPKFDKLGKKGSGFNYSVSVLRKSTGRGKSRKAGGLITLQLPGQDETFESAEEAQNRVAAFSLCRLFPDIPVRFLITEPYASLVVKWQEGDLSDVIEDSMEDRRAAFVESLLNADSSVGISSADVGDNSSQNKVSDMFDEQSAAASLQSNNPLKEKESFFLREELENKQKSPRYKSMLEARTALPIAKTKDEILRSLKQNNVVVVCGETGSGKTTQVPQYILDDMIVAGRGGHCNIVCTQPRRIAAISVAERVADERCEPAPGVNGSLVGYQVRLDSARNDQTKLLFCTTGILLRQIAGNKSFHGVTHVIVDEVHERSLLGDFLIIVLKNFLEKQAACGAPKHLKVILMSATVDSSLFSRYFGDCPVITAEGRTYPVSTFFLEDVYEKTDYHLPSDSPACLGFKTSGHEIVGGSIDNRRGKKSLVLSSMGDETLLSEECMNPHYNPSAYQSYSDQTRVNLKKLNEDVIDYDLLEDLGISEIYRLHDKLAASYRFGGESSEWLLPLHSSIAAADQKKVFRKPPNNMRKIIMATNIAETSLTIDDVVYVVDSGKHKEYRYDPRKKLSMMVEDWISQANAKQRRGRAGRVKPGTCFCLYTRHRFEKMMRSFQVPEMLRMPLVELCLQIKLLSLSDIKLFLSKAIEMPKDEAIDSAVSSLKEVGAVDENEELTPLGHHLAKLPVDLLLGKMMLYGAIFGCLSPILSIAAFLSHKSPFVHLKDEREFVERSKLAILSDKTDGSSSSYNNASQSDHIIMMIAYEKWEKILRDGRRKGNLDGWFSNASQPFNKHANHCAVVKAILCAGLYPNVAATVDGIHAPALGNLRQSLKSISKGSPAWYDGKREVHIHPSSVNGDSKIFQHPFLVFLEKLGLVTVDGWLKVAAPAQTAVLFKELRSTLQSVLDGLIRNPQPSQPPPQNQEVILGLAGLVDTRVVRVHLPGFDLIPIDVWSSMEGRPTSRLPTILKPFSIFSHSVDAGFKKVLCGHKL</sequence>
<dbReference type="GO" id="GO:0003724">
    <property type="term" value="F:RNA helicase activity"/>
    <property type="evidence" value="ECO:0007669"/>
    <property type="project" value="UniProtKB-EC"/>
</dbReference>
<dbReference type="SMART" id="SM00490">
    <property type="entry name" value="HELICc"/>
    <property type="match status" value="1"/>
</dbReference>
<dbReference type="OMA" id="SWFANMS"/>
<keyword evidence="3" id="KW-0378">Hydrolase</keyword>
<dbReference type="Gene3D" id="3.40.50.300">
    <property type="entry name" value="P-loop containing nucleotide triphosphate hydrolases"/>
    <property type="match status" value="2"/>
</dbReference>
<evidence type="ECO:0000313" key="12">
    <source>
        <dbReference type="Proteomes" id="UP000596660"/>
    </source>
</evidence>
<dbReference type="GO" id="GO:0005524">
    <property type="term" value="F:ATP binding"/>
    <property type="evidence" value="ECO:0007669"/>
    <property type="project" value="UniProtKB-KW"/>
</dbReference>
<dbReference type="PANTHER" id="PTHR18934:SF246">
    <property type="entry name" value="DEXH-BOX ATP-DEPENDENT RNA HELICASE DEXH4, CHLOROPLASTIC-RELATED"/>
    <property type="match status" value="1"/>
</dbReference>
<dbReference type="InterPro" id="IPR014001">
    <property type="entry name" value="Helicase_ATP-bd"/>
</dbReference>
<dbReference type="EC" id="3.6.4.13" evidence="1"/>
<keyword evidence="4" id="KW-0347">Helicase</keyword>
<dbReference type="InterPro" id="IPR059023">
    <property type="entry name" value="RNA_hel_CTD"/>
</dbReference>
<evidence type="ECO:0000313" key="11">
    <source>
        <dbReference type="EnsemblPlants" id="AUR62040619-RA:cds"/>
    </source>
</evidence>
<dbReference type="InterPro" id="IPR007502">
    <property type="entry name" value="Helicase-assoc_dom"/>
</dbReference>
<dbReference type="Gramene" id="AUR62040619-RA">
    <property type="protein sequence ID" value="AUR62040619-RA:cds"/>
    <property type="gene ID" value="AUR62040619"/>
</dbReference>
<evidence type="ECO:0000256" key="5">
    <source>
        <dbReference type="ARBA" id="ARBA00022840"/>
    </source>
</evidence>
<dbReference type="Pfam" id="PF00270">
    <property type="entry name" value="DEAD"/>
    <property type="match status" value="1"/>
</dbReference>
<dbReference type="InterPro" id="IPR011709">
    <property type="entry name" value="DEAD-box_helicase_OB_fold"/>
</dbReference>
<proteinExistence type="inferred from homology"/>
<evidence type="ECO:0000256" key="3">
    <source>
        <dbReference type="ARBA" id="ARBA00022801"/>
    </source>
</evidence>
<evidence type="ECO:0000256" key="2">
    <source>
        <dbReference type="ARBA" id="ARBA00022741"/>
    </source>
</evidence>
<dbReference type="InterPro" id="IPR027417">
    <property type="entry name" value="P-loop_NTPase"/>
</dbReference>
<evidence type="ECO:0000259" key="9">
    <source>
        <dbReference type="PROSITE" id="PS51192"/>
    </source>
</evidence>
<evidence type="ECO:0000256" key="4">
    <source>
        <dbReference type="ARBA" id="ARBA00022806"/>
    </source>
</evidence>
<dbReference type="Pfam" id="PF07717">
    <property type="entry name" value="OB_NTP_bind"/>
    <property type="match status" value="1"/>
</dbReference>
<dbReference type="GO" id="GO:0003723">
    <property type="term" value="F:RNA binding"/>
    <property type="evidence" value="ECO:0007669"/>
    <property type="project" value="TreeGrafter"/>
</dbReference>
<reference evidence="11" key="1">
    <citation type="journal article" date="2017" name="Nature">
        <title>The genome of Chenopodium quinoa.</title>
        <authorList>
            <person name="Jarvis D.E."/>
            <person name="Ho Y.S."/>
            <person name="Lightfoot D.J."/>
            <person name="Schmoeckel S.M."/>
            <person name="Li B."/>
            <person name="Borm T.J.A."/>
            <person name="Ohyanagi H."/>
            <person name="Mineta K."/>
            <person name="Michell C.T."/>
            <person name="Saber N."/>
            <person name="Kharbatia N.M."/>
            <person name="Rupper R.R."/>
            <person name="Sharp A.R."/>
            <person name="Dally N."/>
            <person name="Boughton B.A."/>
            <person name="Woo Y.H."/>
            <person name="Gao G."/>
            <person name="Schijlen E.G.W.M."/>
            <person name="Guo X."/>
            <person name="Momin A.A."/>
            <person name="Negrao S."/>
            <person name="Al-Babili S."/>
            <person name="Gehring C."/>
            <person name="Roessner U."/>
            <person name="Jung C."/>
            <person name="Murphy K."/>
            <person name="Arold S.T."/>
            <person name="Gojobori T."/>
            <person name="van der Linden C.G."/>
            <person name="van Loo E.N."/>
            <person name="Jellen E.N."/>
            <person name="Maughan P.J."/>
            <person name="Tester M."/>
        </authorList>
    </citation>
    <scope>NUCLEOTIDE SEQUENCE [LARGE SCALE GENOMIC DNA]</scope>
    <source>
        <strain evidence="11">cv. PI 614886</strain>
    </source>
</reference>
<dbReference type="Proteomes" id="UP000596660">
    <property type="component" value="Unplaced"/>
</dbReference>
<organism evidence="11 12">
    <name type="scientific">Chenopodium quinoa</name>
    <name type="common">Quinoa</name>
    <dbReference type="NCBI Taxonomy" id="63459"/>
    <lineage>
        <taxon>Eukaryota</taxon>
        <taxon>Viridiplantae</taxon>
        <taxon>Streptophyta</taxon>
        <taxon>Embryophyta</taxon>
        <taxon>Tracheophyta</taxon>
        <taxon>Spermatophyta</taxon>
        <taxon>Magnoliopsida</taxon>
        <taxon>eudicotyledons</taxon>
        <taxon>Gunneridae</taxon>
        <taxon>Pentapetalae</taxon>
        <taxon>Caryophyllales</taxon>
        <taxon>Chenopodiaceae</taxon>
        <taxon>Chenopodioideae</taxon>
        <taxon>Atripliceae</taxon>
        <taxon>Chenopodium</taxon>
    </lineage>
</organism>
<dbReference type="Pfam" id="PF21010">
    <property type="entry name" value="HA2_C"/>
    <property type="match status" value="1"/>
</dbReference>
<dbReference type="CDD" id="cd18791">
    <property type="entry name" value="SF2_C_RHA"/>
    <property type="match status" value="1"/>
</dbReference>
<dbReference type="FunFam" id="3.40.50.300:FF:000500">
    <property type="entry name" value="ATP-dependent RNA helicase DHX29"/>
    <property type="match status" value="1"/>
</dbReference>
<dbReference type="InterPro" id="IPR056890">
    <property type="entry name" value="UBA_DHX29-like"/>
</dbReference>
<dbReference type="SMART" id="SM00487">
    <property type="entry name" value="DEXDc"/>
    <property type="match status" value="1"/>
</dbReference>
<dbReference type="CDD" id="cd00048">
    <property type="entry name" value="DSRM_SF"/>
    <property type="match status" value="1"/>
</dbReference>
<accession>A0A803N4Y5</accession>
<dbReference type="EnsemblPlants" id="AUR62040619-RA">
    <property type="protein sequence ID" value="AUR62040619-RA:cds"/>
    <property type="gene ID" value="AUR62040619"/>
</dbReference>
<name>A0A803N4Y5_CHEQI</name>
<comment type="similarity">
    <text evidence="7">Belongs to the DExH box helicase family.</text>
</comment>
<evidence type="ECO:0000256" key="8">
    <source>
        <dbReference type="SAM" id="MobiDB-lite"/>
    </source>
</evidence>
<dbReference type="PROSITE" id="PS51194">
    <property type="entry name" value="HELICASE_CTER"/>
    <property type="match status" value="1"/>
</dbReference>
<evidence type="ECO:0000259" key="10">
    <source>
        <dbReference type="PROSITE" id="PS51194"/>
    </source>
</evidence>
<comment type="catalytic activity">
    <reaction evidence="6">
        <text>ATP + H2O = ADP + phosphate + H(+)</text>
        <dbReference type="Rhea" id="RHEA:13065"/>
        <dbReference type="ChEBI" id="CHEBI:15377"/>
        <dbReference type="ChEBI" id="CHEBI:15378"/>
        <dbReference type="ChEBI" id="CHEBI:30616"/>
        <dbReference type="ChEBI" id="CHEBI:43474"/>
        <dbReference type="ChEBI" id="CHEBI:456216"/>
        <dbReference type="EC" id="3.6.4.13"/>
    </reaction>
</comment>
<dbReference type="Pfam" id="PF26026">
    <property type="entry name" value="RNA_hel_CTD"/>
    <property type="match status" value="1"/>
</dbReference>
<evidence type="ECO:0000256" key="6">
    <source>
        <dbReference type="ARBA" id="ARBA00047984"/>
    </source>
</evidence>
<dbReference type="InterPro" id="IPR001650">
    <property type="entry name" value="Helicase_C-like"/>
</dbReference>
<keyword evidence="2" id="KW-0547">Nucleotide-binding</keyword>
<dbReference type="Pfam" id="PF24899">
    <property type="entry name" value="UBA_DHX29"/>
    <property type="match status" value="1"/>
</dbReference>
<evidence type="ECO:0000256" key="7">
    <source>
        <dbReference type="ARBA" id="ARBA00060772"/>
    </source>
</evidence>
<dbReference type="Pfam" id="PF04408">
    <property type="entry name" value="WHD_HA2"/>
    <property type="match status" value="1"/>
</dbReference>
<feature type="domain" description="Helicase ATP-binding" evidence="9">
    <location>
        <begin position="600"/>
        <end position="777"/>
    </location>
</feature>
<reference evidence="11" key="2">
    <citation type="submission" date="2021-03" db="UniProtKB">
        <authorList>
            <consortium name="EnsemblPlants"/>
        </authorList>
    </citation>
    <scope>IDENTIFICATION</scope>
</reference>